<dbReference type="AlphaFoldDB" id="A0A7T8K9Y9"/>
<gene>
    <name evidence="1" type="ORF">FKW44_004517</name>
</gene>
<accession>A0A7T8K9Y9</accession>
<name>A0A7T8K9Y9_CALRO</name>
<proteinExistence type="predicted"/>
<reference evidence="2" key="1">
    <citation type="submission" date="2021-01" db="EMBL/GenBank/DDBJ databases">
        <title>Caligus Genome Assembly.</title>
        <authorList>
            <person name="Gallardo-Escarate C."/>
        </authorList>
    </citation>
    <scope>NUCLEOTIDE SEQUENCE [LARGE SCALE GENOMIC DNA]</scope>
</reference>
<dbReference type="Proteomes" id="UP000595437">
    <property type="component" value="Chromosome 3"/>
</dbReference>
<dbReference type="EMBL" id="CP045892">
    <property type="protein sequence ID" value="QQP52377.1"/>
    <property type="molecule type" value="Genomic_DNA"/>
</dbReference>
<protein>
    <submittedName>
        <fullName evidence="1">Uncharacterized protein</fullName>
    </submittedName>
</protein>
<keyword evidence="2" id="KW-1185">Reference proteome</keyword>
<evidence type="ECO:0000313" key="2">
    <source>
        <dbReference type="Proteomes" id="UP000595437"/>
    </source>
</evidence>
<organism evidence="1 2">
    <name type="scientific">Caligus rogercresseyi</name>
    <name type="common">Sea louse</name>
    <dbReference type="NCBI Taxonomy" id="217165"/>
    <lineage>
        <taxon>Eukaryota</taxon>
        <taxon>Metazoa</taxon>
        <taxon>Ecdysozoa</taxon>
        <taxon>Arthropoda</taxon>
        <taxon>Crustacea</taxon>
        <taxon>Multicrustacea</taxon>
        <taxon>Hexanauplia</taxon>
        <taxon>Copepoda</taxon>
        <taxon>Siphonostomatoida</taxon>
        <taxon>Caligidae</taxon>
        <taxon>Caligus</taxon>
    </lineage>
</organism>
<sequence length="54" mass="6021">MATWKAVNLPNSTLSDVLYTSDSRTRSGKSDLRRSNFMGCTYAVNMAKIWNSSS</sequence>
<evidence type="ECO:0000313" key="1">
    <source>
        <dbReference type="EMBL" id="QQP52377.1"/>
    </source>
</evidence>